<evidence type="ECO:0000313" key="2">
    <source>
        <dbReference type="Proteomes" id="UP000694551"/>
    </source>
</evidence>
<sequence length="186" mass="20920">MSQICRDDVRVLLSTWRQKRDEFYPGNLQTYRKPADLHPAVAPSHDMVIKLCDCLLHFPFGTRLEICVQRYPTAFSMNLWVFGEGDTTKCLPCNPPAPKKGLREIYCTNTGHHVQQAGDHMALVYNVDSEQLITMMADDKEIQQLIKIPSLFTGQSVSSTLLVKGRAQKSQVKTVPHVLQPAGTIP</sequence>
<evidence type="ECO:0000313" key="1">
    <source>
        <dbReference type="Ensembl" id="ENSSOCP00000000279.1"/>
    </source>
</evidence>
<reference evidence="1" key="2">
    <citation type="submission" date="2025-09" db="UniProtKB">
        <authorList>
            <consortium name="Ensembl"/>
        </authorList>
    </citation>
    <scope>IDENTIFICATION</scope>
</reference>
<dbReference type="Proteomes" id="UP000694551">
    <property type="component" value="Unplaced"/>
</dbReference>
<dbReference type="AlphaFoldDB" id="A0A8D0EIH5"/>
<keyword evidence="2" id="KW-1185">Reference proteome</keyword>
<organism evidence="1 2">
    <name type="scientific">Strix occidentalis caurina</name>
    <name type="common">northern spotted owl</name>
    <dbReference type="NCBI Taxonomy" id="311401"/>
    <lineage>
        <taxon>Eukaryota</taxon>
        <taxon>Metazoa</taxon>
        <taxon>Chordata</taxon>
        <taxon>Craniata</taxon>
        <taxon>Vertebrata</taxon>
        <taxon>Euteleostomi</taxon>
        <taxon>Archelosauria</taxon>
        <taxon>Archosauria</taxon>
        <taxon>Dinosauria</taxon>
        <taxon>Saurischia</taxon>
        <taxon>Theropoda</taxon>
        <taxon>Coelurosauria</taxon>
        <taxon>Aves</taxon>
        <taxon>Neognathae</taxon>
        <taxon>Neoaves</taxon>
        <taxon>Telluraves</taxon>
        <taxon>Strigiformes</taxon>
        <taxon>Strigidae</taxon>
        <taxon>Strix</taxon>
    </lineage>
</organism>
<accession>A0A8D0EIH5</accession>
<dbReference type="Ensembl" id="ENSSOCT00000000288.1">
    <property type="protein sequence ID" value="ENSSOCP00000000279.1"/>
    <property type="gene ID" value="ENSSOCG00000000228.1"/>
</dbReference>
<name>A0A8D0EIH5_STROC</name>
<protein>
    <submittedName>
        <fullName evidence="1">Uncharacterized protein</fullName>
    </submittedName>
</protein>
<proteinExistence type="predicted"/>
<reference evidence="1" key="1">
    <citation type="submission" date="2025-08" db="UniProtKB">
        <authorList>
            <consortium name="Ensembl"/>
        </authorList>
    </citation>
    <scope>IDENTIFICATION</scope>
</reference>